<evidence type="ECO:0000313" key="2">
    <source>
        <dbReference type="Proteomes" id="UP000009026"/>
    </source>
</evidence>
<keyword evidence="1" id="KW-0449">Lipoprotein</keyword>
<gene>
    <name evidence="1" type="ORF">A176_006358</name>
</gene>
<accession>A0A0H4X189</accession>
<sequence length="180" mass="20207">MAVAAAGLMACGEEDTYLYDVSLDEAALSSVPIECRRRPVPEERTVDGLEARQQWRFQRGEMDSLSLEIPDVRVRVPGTGYYVINGNVGEPDVLHGSAAVEGGFQFLHFQTNYVFANGLSLTHYDHQAFSVVVETKNLDDTIHGVLWFRTMRERVQSPADKWDVPECTITIPFTGKRVKE</sequence>
<dbReference type="Proteomes" id="UP000009026">
    <property type="component" value="Chromosome"/>
</dbReference>
<protein>
    <submittedName>
        <fullName evidence="1">Putative lipoprotein</fullName>
    </submittedName>
</protein>
<evidence type="ECO:0000313" key="1">
    <source>
        <dbReference type="EMBL" id="AKQ69446.1"/>
    </source>
</evidence>
<reference evidence="1 2" key="1">
    <citation type="journal article" date="2016" name="PLoS ONE">
        <title>Complete Genome Sequence and Comparative Genomics of a Novel Myxobacterium Myxococcus hansupus.</title>
        <authorList>
            <person name="Sharma G."/>
            <person name="Narwani T."/>
            <person name="Subramanian S."/>
        </authorList>
    </citation>
    <scope>NUCLEOTIDE SEQUENCE [LARGE SCALE GENOMIC DNA]</scope>
    <source>
        <strain evidence="2">mixupus</strain>
    </source>
</reference>
<proteinExistence type="predicted"/>
<dbReference type="PATRIC" id="fig|1297742.4.peg.6446"/>
<dbReference type="KEGG" id="mym:A176_006358"/>
<organism evidence="1 2">
    <name type="scientific">Pseudomyxococcus hansupus</name>
    <dbReference type="NCBI Taxonomy" id="1297742"/>
    <lineage>
        <taxon>Bacteria</taxon>
        <taxon>Pseudomonadati</taxon>
        <taxon>Myxococcota</taxon>
        <taxon>Myxococcia</taxon>
        <taxon>Myxococcales</taxon>
        <taxon>Cystobacterineae</taxon>
        <taxon>Myxococcaceae</taxon>
        <taxon>Pseudomyxococcus</taxon>
    </lineage>
</organism>
<dbReference type="AlphaFoldDB" id="A0A0H4X189"/>
<keyword evidence="2" id="KW-1185">Reference proteome</keyword>
<name>A0A0H4X189_9BACT</name>
<dbReference type="EMBL" id="CP012109">
    <property type="protein sequence ID" value="AKQ69446.1"/>
    <property type="molecule type" value="Genomic_DNA"/>
</dbReference>